<proteinExistence type="predicted"/>
<dbReference type="RefSeq" id="WP_158202913.1">
    <property type="nucleotide sequence ID" value="NZ_WSZK01000005.1"/>
</dbReference>
<protein>
    <submittedName>
        <fullName evidence="1">Uncharacterized protein</fullName>
    </submittedName>
</protein>
<dbReference type="EMBL" id="WSZK01000005">
    <property type="protein sequence ID" value="MWG33180.1"/>
    <property type="molecule type" value="Genomic_DNA"/>
</dbReference>
<reference evidence="1 2" key="1">
    <citation type="submission" date="2019-12" db="EMBL/GenBank/DDBJ databases">
        <title>Halocatena pleomorpha gen. nov. sp. nov., an extremely halophilic archaeon of family Halobacteriaceae isolated from saltpan soil.</title>
        <authorList>
            <person name="Pal Y."/>
            <person name="Verma A."/>
            <person name="Krishnamurthi S."/>
            <person name="Kumar P."/>
        </authorList>
    </citation>
    <scope>NUCLEOTIDE SEQUENCE [LARGE SCALE GENOMIC DNA]</scope>
    <source>
        <strain evidence="1 2">JCM 16495</strain>
    </source>
</reference>
<accession>A0A6B0GF95</accession>
<dbReference type="AlphaFoldDB" id="A0A6B0GF95"/>
<evidence type="ECO:0000313" key="1">
    <source>
        <dbReference type="EMBL" id="MWG33180.1"/>
    </source>
</evidence>
<name>A0A6B0GF95_9EURY</name>
<comment type="caution">
    <text evidence="1">The sequence shown here is derived from an EMBL/GenBank/DDBJ whole genome shotgun (WGS) entry which is preliminary data.</text>
</comment>
<dbReference type="Proteomes" id="UP000451471">
    <property type="component" value="Unassembled WGS sequence"/>
</dbReference>
<gene>
    <name evidence="1" type="ORF">GQS65_01525</name>
</gene>
<evidence type="ECO:0000313" key="2">
    <source>
        <dbReference type="Proteomes" id="UP000451471"/>
    </source>
</evidence>
<sequence>MSRDDTTVLADIDRTETELESLVDDLWTDGVVTDDDAEEFTHRVETIAAELRACVEYAEDGPLADDAN</sequence>
<keyword evidence="2" id="KW-1185">Reference proteome</keyword>
<organism evidence="1 2">
    <name type="scientific">Halomarina oriensis</name>
    <dbReference type="NCBI Taxonomy" id="671145"/>
    <lineage>
        <taxon>Archaea</taxon>
        <taxon>Methanobacteriati</taxon>
        <taxon>Methanobacteriota</taxon>
        <taxon>Stenosarchaea group</taxon>
        <taxon>Halobacteria</taxon>
        <taxon>Halobacteriales</taxon>
        <taxon>Natronomonadaceae</taxon>
        <taxon>Halomarina</taxon>
    </lineage>
</organism>